<keyword evidence="10" id="KW-1185">Reference proteome</keyword>
<reference evidence="9" key="1">
    <citation type="submission" date="2021-04" db="EMBL/GenBank/DDBJ databases">
        <authorList>
            <consortium name="Molecular Ecology Group"/>
        </authorList>
    </citation>
    <scope>NUCLEOTIDE SEQUENCE</scope>
</reference>
<dbReference type="GO" id="GO:0005923">
    <property type="term" value="C:bicellular tight junction"/>
    <property type="evidence" value="ECO:0007669"/>
    <property type="project" value="UniProtKB-SubCell"/>
</dbReference>
<evidence type="ECO:0000313" key="10">
    <source>
        <dbReference type="Proteomes" id="UP000678393"/>
    </source>
</evidence>
<comment type="similarity">
    <text evidence="1 8">Belongs to the claudin family.</text>
</comment>
<feature type="transmembrane region" description="Helical" evidence="8">
    <location>
        <begin position="165"/>
        <end position="185"/>
    </location>
</feature>
<evidence type="ECO:0000256" key="5">
    <source>
        <dbReference type="ARBA" id="ARBA00022949"/>
    </source>
</evidence>
<proteinExistence type="inferred from homology"/>
<dbReference type="Proteomes" id="UP000678393">
    <property type="component" value="Unassembled WGS sequence"/>
</dbReference>
<protein>
    <recommendedName>
        <fullName evidence="8">Claudin</fullName>
    </recommendedName>
</protein>
<comment type="caution">
    <text evidence="9">The sequence shown here is derived from an EMBL/GenBank/DDBJ whole genome shotgun (WGS) entry which is preliminary data.</text>
</comment>
<evidence type="ECO:0000256" key="2">
    <source>
        <dbReference type="ARBA" id="ARBA00022427"/>
    </source>
</evidence>
<keyword evidence="4 8" id="KW-0812">Transmembrane</keyword>
<evidence type="ECO:0000256" key="8">
    <source>
        <dbReference type="RuleBase" id="RU060637"/>
    </source>
</evidence>
<dbReference type="InterPro" id="IPR006187">
    <property type="entry name" value="Claudin"/>
</dbReference>
<comment type="subcellular location">
    <subcellularLocation>
        <location evidence="8">Cell junction</location>
        <location evidence="8">Tight junction</location>
    </subcellularLocation>
    <subcellularLocation>
        <location evidence="8">Cell membrane</location>
        <topology evidence="8">Multi-pass membrane protein</topology>
    </subcellularLocation>
</comment>
<dbReference type="AlphaFoldDB" id="A0A8S3ZBM2"/>
<dbReference type="InterPro" id="IPR004031">
    <property type="entry name" value="PMP22/EMP/MP20/Claudin"/>
</dbReference>
<name>A0A8S3ZBM2_9EUPU</name>
<keyword evidence="7 8" id="KW-0472">Membrane</keyword>
<dbReference type="OrthoDB" id="6136034at2759"/>
<organism evidence="9 10">
    <name type="scientific">Candidula unifasciata</name>
    <dbReference type="NCBI Taxonomy" id="100452"/>
    <lineage>
        <taxon>Eukaryota</taxon>
        <taxon>Metazoa</taxon>
        <taxon>Spiralia</taxon>
        <taxon>Lophotrochozoa</taxon>
        <taxon>Mollusca</taxon>
        <taxon>Gastropoda</taxon>
        <taxon>Heterobranchia</taxon>
        <taxon>Euthyneura</taxon>
        <taxon>Panpulmonata</taxon>
        <taxon>Eupulmonata</taxon>
        <taxon>Stylommatophora</taxon>
        <taxon>Helicina</taxon>
        <taxon>Helicoidea</taxon>
        <taxon>Geomitridae</taxon>
        <taxon>Candidula</taxon>
    </lineage>
</organism>
<evidence type="ECO:0000256" key="4">
    <source>
        <dbReference type="ARBA" id="ARBA00022692"/>
    </source>
</evidence>
<dbReference type="GO" id="GO:0005198">
    <property type="term" value="F:structural molecule activity"/>
    <property type="evidence" value="ECO:0007669"/>
    <property type="project" value="InterPro"/>
</dbReference>
<keyword evidence="5 8" id="KW-0965">Cell junction</keyword>
<feature type="transmembrane region" description="Helical" evidence="8">
    <location>
        <begin position="91"/>
        <end position="112"/>
    </location>
</feature>
<keyword evidence="6 8" id="KW-1133">Transmembrane helix</keyword>
<dbReference type="GO" id="GO:0005886">
    <property type="term" value="C:plasma membrane"/>
    <property type="evidence" value="ECO:0007669"/>
    <property type="project" value="UniProtKB-SubCell"/>
</dbReference>
<dbReference type="PROSITE" id="PS01346">
    <property type="entry name" value="CLAUDIN"/>
    <property type="match status" value="1"/>
</dbReference>
<evidence type="ECO:0000256" key="3">
    <source>
        <dbReference type="ARBA" id="ARBA00022475"/>
    </source>
</evidence>
<evidence type="ECO:0000313" key="9">
    <source>
        <dbReference type="EMBL" id="CAG5126967.1"/>
    </source>
</evidence>
<evidence type="ECO:0000256" key="7">
    <source>
        <dbReference type="ARBA" id="ARBA00023136"/>
    </source>
</evidence>
<dbReference type="InterPro" id="IPR017974">
    <property type="entry name" value="Claudin_CS"/>
</dbReference>
<dbReference type="Pfam" id="PF00822">
    <property type="entry name" value="PMP22_Claudin"/>
    <property type="match status" value="1"/>
</dbReference>
<evidence type="ECO:0000256" key="1">
    <source>
        <dbReference type="ARBA" id="ARBA00008295"/>
    </source>
</evidence>
<feature type="transmembrane region" description="Helical" evidence="8">
    <location>
        <begin position="9"/>
        <end position="30"/>
    </location>
</feature>
<accession>A0A8S3ZBM2</accession>
<dbReference type="EMBL" id="CAJHNH020002515">
    <property type="protein sequence ID" value="CAG5126967.1"/>
    <property type="molecule type" value="Genomic_DNA"/>
</dbReference>
<sequence length="235" mass="25487">MSYGSGQRLAFAGLVIGFLMCATGAIAPFWQQGSISINEIIKITGESIPFIGDTKLATVYGGLWWYCFSTFLGEKQCRPYNLDSDDPAQTWVIRIACVVNVFLTLACALTALCRTCCCGGGKTVFHGIIAFLAGAAGLTVVGVFASTVEDGFAMKLNLVQYGWAFFIYIAGSAIVVLVSFLLCFASPNNPLTPMIISTVNHVLPNGRYTRMTDERVLIEQPGRETQLAYPQVQSY</sequence>
<gene>
    <name evidence="9" type="ORF">CUNI_LOCUS12525</name>
</gene>
<dbReference type="Gene3D" id="1.20.140.150">
    <property type="match status" value="1"/>
</dbReference>
<keyword evidence="2 8" id="KW-0796">Tight junction</keyword>
<evidence type="ECO:0000256" key="6">
    <source>
        <dbReference type="ARBA" id="ARBA00022989"/>
    </source>
</evidence>
<dbReference type="PANTHER" id="PTHR12002">
    <property type="entry name" value="CLAUDIN"/>
    <property type="match status" value="1"/>
</dbReference>
<keyword evidence="3 8" id="KW-1003">Cell membrane</keyword>
<feature type="transmembrane region" description="Helical" evidence="8">
    <location>
        <begin position="124"/>
        <end position="145"/>
    </location>
</feature>
<comment type="function">
    <text evidence="8">Claudins function as major constituents of the tight junction complexes that regulate the permeability of epithelia.</text>
</comment>